<evidence type="ECO:0000313" key="3">
    <source>
        <dbReference type="EMBL" id="MCU4727304.1"/>
    </source>
</evidence>
<feature type="region of interest" description="Disordered" evidence="1">
    <location>
        <begin position="80"/>
        <end position="100"/>
    </location>
</feature>
<evidence type="ECO:0000313" key="4">
    <source>
        <dbReference type="Proteomes" id="UP001208186"/>
    </source>
</evidence>
<gene>
    <name evidence="3" type="ORF">OB914_10025</name>
    <name evidence="2" type="ORF">OB916_13760</name>
</gene>
<proteinExistence type="predicted"/>
<organism evidence="3 5">
    <name type="scientific">Halapricum hydrolyticum</name>
    <dbReference type="NCBI Taxonomy" id="2979991"/>
    <lineage>
        <taxon>Archaea</taxon>
        <taxon>Methanobacteriati</taxon>
        <taxon>Methanobacteriota</taxon>
        <taxon>Stenosarchaea group</taxon>
        <taxon>Halobacteria</taxon>
        <taxon>Halobacteriales</taxon>
        <taxon>Haloarculaceae</taxon>
        <taxon>Halapricum</taxon>
    </lineage>
</organism>
<reference evidence="3" key="1">
    <citation type="submission" date="2023-02" db="EMBL/GenBank/DDBJ databases">
        <title>Enrichment on poylsaccharides allowed isolation of novel metabolic and taxonomic groups of Haloarchaea.</title>
        <authorList>
            <person name="Sorokin D.Y."/>
            <person name="Elcheninov A.G."/>
            <person name="Khizhniak T.V."/>
            <person name="Kolganova T.V."/>
            <person name="Kublanov I.V."/>
        </authorList>
    </citation>
    <scope>NUCLEOTIDE SEQUENCE</scope>
    <source>
        <strain evidence="2 4">HArc-curdl5-1</strain>
        <strain evidence="3">HArc-curdl7</strain>
    </source>
</reference>
<comment type="caution">
    <text evidence="3">The sequence shown here is derived from an EMBL/GenBank/DDBJ whole genome shotgun (WGS) entry which is preliminary data.</text>
</comment>
<protein>
    <submittedName>
        <fullName evidence="3">Uncharacterized protein</fullName>
    </submittedName>
</protein>
<keyword evidence="4" id="KW-1185">Reference proteome</keyword>
<dbReference type="EMBL" id="JAOPKC010000021">
    <property type="protein sequence ID" value="MCU4719114.1"/>
    <property type="molecule type" value="Genomic_DNA"/>
</dbReference>
<dbReference type="AlphaFoldDB" id="A0AAE3LHW5"/>
<dbReference type="RefSeq" id="WP_315909864.1">
    <property type="nucleotide sequence ID" value="NZ_JAOPKC010000021.1"/>
</dbReference>
<dbReference type="Proteomes" id="UP001208186">
    <property type="component" value="Unassembled WGS sequence"/>
</dbReference>
<evidence type="ECO:0000313" key="2">
    <source>
        <dbReference type="EMBL" id="MCU4719114.1"/>
    </source>
</evidence>
<dbReference type="Proteomes" id="UP001209746">
    <property type="component" value="Unassembled WGS sequence"/>
</dbReference>
<accession>A0AAE3LHW5</accession>
<evidence type="ECO:0000256" key="1">
    <source>
        <dbReference type="SAM" id="MobiDB-lite"/>
    </source>
</evidence>
<dbReference type="PROSITE" id="PS51257">
    <property type="entry name" value="PROKAR_LIPOPROTEIN"/>
    <property type="match status" value="1"/>
</dbReference>
<sequence length="100" mass="11023">MASVRRSYLRSVGTLASAMIAGAFGGCSTSGLRPRSVPTVRVGSKPFAEQRILGYLAYERLQRIEGIEVVDEIEFRRPVESGSSTHRLRYSPSVPGRSHR</sequence>
<dbReference type="EMBL" id="JAOPKD010000008">
    <property type="protein sequence ID" value="MCU4727304.1"/>
    <property type="molecule type" value="Genomic_DNA"/>
</dbReference>
<evidence type="ECO:0000313" key="5">
    <source>
        <dbReference type="Proteomes" id="UP001209746"/>
    </source>
</evidence>
<name>A0AAE3LHW5_9EURY</name>